<name>A0A821VWZ2_9BILA</name>
<proteinExistence type="predicted"/>
<keyword evidence="2" id="KW-1185">Reference proteome</keyword>
<organism evidence="1 2">
    <name type="scientific">Rotaria socialis</name>
    <dbReference type="NCBI Taxonomy" id="392032"/>
    <lineage>
        <taxon>Eukaryota</taxon>
        <taxon>Metazoa</taxon>
        <taxon>Spiralia</taxon>
        <taxon>Gnathifera</taxon>
        <taxon>Rotifera</taxon>
        <taxon>Eurotatoria</taxon>
        <taxon>Bdelloidea</taxon>
        <taxon>Philodinida</taxon>
        <taxon>Philodinidae</taxon>
        <taxon>Rotaria</taxon>
    </lineage>
</organism>
<evidence type="ECO:0000313" key="1">
    <source>
        <dbReference type="EMBL" id="CAF4914585.1"/>
    </source>
</evidence>
<comment type="caution">
    <text evidence="1">The sequence shown here is derived from an EMBL/GenBank/DDBJ whole genome shotgun (WGS) entry which is preliminary data.</text>
</comment>
<dbReference type="EMBL" id="CAJOBP010080897">
    <property type="protein sequence ID" value="CAF4914585.1"/>
    <property type="molecule type" value="Genomic_DNA"/>
</dbReference>
<feature type="non-terminal residue" evidence="1">
    <location>
        <position position="1"/>
    </location>
</feature>
<sequence length="54" mass="6158">MDNDKHMDGELVTMINNIQSSPACYRRLNEKTNKPQQNGLDVIMDEKVPLDLSP</sequence>
<dbReference type="AlphaFoldDB" id="A0A821VWZ2"/>
<accession>A0A821VWZ2</accession>
<evidence type="ECO:0000313" key="2">
    <source>
        <dbReference type="Proteomes" id="UP000663873"/>
    </source>
</evidence>
<reference evidence="1" key="1">
    <citation type="submission" date="2021-02" db="EMBL/GenBank/DDBJ databases">
        <authorList>
            <person name="Nowell W R."/>
        </authorList>
    </citation>
    <scope>NUCLEOTIDE SEQUENCE</scope>
</reference>
<protein>
    <submittedName>
        <fullName evidence="1">Uncharacterized protein</fullName>
    </submittedName>
</protein>
<gene>
    <name evidence="1" type="ORF">UJA718_LOCUS46131</name>
</gene>
<dbReference type="Proteomes" id="UP000663873">
    <property type="component" value="Unassembled WGS sequence"/>
</dbReference>